<dbReference type="RefSeq" id="WP_056962231.1">
    <property type="nucleotide sequence ID" value="NZ_AZEU01000009.1"/>
</dbReference>
<accession>A0A0R1RJF2</accession>
<proteinExistence type="predicted"/>
<sequence length="332" mass="37898">MKDLIPVVSSFHAMQAIHQFWREWGFGQTPSERYRQILSDAETQSTFDGLMRASVTMEDWHSGMRSFILHQDDEAAVLDLIAPKINGVRQPQVPLPFQGTLKNPRLVILASNPQSDRGVLKLPEAAAFDHQVMNLKNISGTWPIPGNFLPDQLTTKGAWVHDNYIDGADALVSAEDVGNARQFGIREIVRLSWFPYRSAKFLSSPFRYFGTGYPEHWLASQKLMLAWLAAYLRRVSKWPTEQQPIFIARQDTNWQRAVHTAITRSDYEDKAELLQLFDARLYYYSSGSAHLTRKNVISAASVAELARVKREYFERGKADFVTTLDNIFTQAE</sequence>
<evidence type="ECO:0000313" key="1">
    <source>
        <dbReference type="EMBL" id="KRL53811.1"/>
    </source>
</evidence>
<name>A0A0R1RJF2_9LACO</name>
<protein>
    <submittedName>
        <fullName evidence="1">Uncharacterized protein</fullName>
    </submittedName>
</protein>
<reference evidence="1 2" key="1">
    <citation type="journal article" date="2015" name="Genome Announc.">
        <title>Expanding the biotechnology potential of lactobacilli through comparative genomics of 213 strains and associated genera.</title>
        <authorList>
            <person name="Sun Z."/>
            <person name="Harris H.M."/>
            <person name="McCann A."/>
            <person name="Guo C."/>
            <person name="Argimon S."/>
            <person name="Zhang W."/>
            <person name="Yang X."/>
            <person name="Jeffery I.B."/>
            <person name="Cooney J.C."/>
            <person name="Kagawa T.F."/>
            <person name="Liu W."/>
            <person name="Song Y."/>
            <person name="Salvetti E."/>
            <person name="Wrobel A."/>
            <person name="Rasinkangas P."/>
            <person name="Parkhill J."/>
            <person name="Rea M.C."/>
            <person name="O'Sullivan O."/>
            <person name="Ritari J."/>
            <person name="Douillard F.P."/>
            <person name="Paul Ross R."/>
            <person name="Yang R."/>
            <person name="Briner A.E."/>
            <person name="Felis G.E."/>
            <person name="de Vos W.M."/>
            <person name="Barrangou R."/>
            <person name="Klaenhammer T.R."/>
            <person name="Caufield P.W."/>
            <person name="Cui Y."/>
            <person name="Zhang H."/>
            <person name="O'Toole P.W."/>
        </authorList>
    </citation>
    <scope>NUCLEOTIDE SEQUENCE [LARGE SCALE GENOMIC DNA]</scope>
    <source>
        <strain evidence="1 2">DSM 13343</strain>
    </source>
</reference>
<comment type="caution">
    <text evidence="1">The sequence shown here is derived from an EMBL/GenBank/DDBJ whole genome shotgun (WGS) entry which is preliminary data.</text>
</comment>
<dbReference type="Proteomes" id="UP000051790">
    <property type="component" value="Unassembled WGS sequence"/>
</dbReference>
<evidence type="ECO:0000313" key="2">
    <source>
        <dbReference type="Proteomes" id="UP000051790"/>
    </source>
</evidence>
<gene>
    <name evidence="1" type="ORF">FD01_GL000136</name>
</gene>
<dbReference type="EMBL" id="AZEU01000009">
    <property type="protein sequence ID" value="KRL53811.1"/>
    <property type="molecule type" value="Genomic_DNA"/>
</dbReference>
<organism evidence="1 2">
    <name type="scientific">Lacticaseibacillus manihotivorans DSM 13343 = JCM 12514</name>
    <dbReference type="NCBI Taxonomy" id="1423769"/>
    <lineage>
        <taxon>Bacteria</taxon>
        <taxon>Bacillati</taxon>
        <taxon>Bacillota</taxon>
        <taxon>Bacilli</taxon>
        <taxon>Lactobacillales</taxon>
        <taxon>Lactobacillaceae</taxon>
        <taxon>Lacticaseibacillus</taxon>
    </lineage>
</organism>
<keyword evidence="2" id="KW-1185">Reference proteome</keyword>
<dbReference type="AlphaFoldDB" id="A0A0R1RJF2"/>
<dbReference type="PATRIC" id="fig|1423769.4.peg.151"/>